<dbReference type="Proteomes" id="UP000604737">
    <property type="component" value="Unassembled WGS sequence"/>
</dbReference>
<dbReference type="CDD" id="cd02440">
    <property type="entry name" value="AdoMet_MTases"/>
    <property type="match status" value="1"/>
</dbReference>
<keyword evidence="5" id="KW-1185">Reference proteome</keyword>
<dbReference type="RefSeq" id="WP_189461876.1">
    <property type="nucleotide sequence ID" value="NZ_BMYO01000009.1"/>
</dbReference>
<accession>A0ABQ3H2W6</accession>
<dbReference type="InterPro" id="IPR029063">
    <property type="entry name" value="SAM-dependent_MTases_sf"/>
</dbReference>
<dbReference type="Gene3D" id="3.40.50.150">
    <property type="entry name" value="Vaccinia Virus protein VP39"/>
    <property type="match status" value="1"/>
</dbReference>
<gene>
    <name evidence="4" type="ORF">GCM10007350_31570</name>
</gene>
<comment type="caution">
    <text evidence="4">The sequence shown here is derived from an EMBL/GenBank/DDBJ whole genome shotgun (WGS) entry which is preliminary data.</text>
</comment>
<name>A0ABQ3H2W6_9NEIS</name>
<evidence type="ECO:0000313" key="4">
    <source>
        <dbReference type="EMBL" id="GHD67623.1"/>
    </source>
</evidence>
<sequence length="220" mass="23719">MTRQTLSLDPALAGYVTAMQREPAPLARLREATSGHRLAKMQLAPEQGQLLMLLLQLIGARRYLEVGTFTGYSALAAALAMGEAGHVTACDVSDTFTRIARTHWEAAGVAGRIELVLQPALRTLDALLADGQAGQFDCMLIDADKPAYPDYYARALQLVRPGGLILLDNMLLGGDVVTVRDDEAPGAGVIRDLNTALRDDERVSHAFLPLGDGLIVLMRR</sequence>
<dbReference type="Pfam" id="PF01596">
    <property type="entry name" value="Methyltransf_3"/>
    <property type="match status" value="1"/>
</dbReference>
<organism evidence="4 5">
    <name type="scientific">Jeongeupia chitinilytica</name>
    <dbReference type="NCBI Taxonomy" id="1041641"/>
    <lineage>
        <taxon>Bacteria</taxon>
        <taxon>Pseudomonadati</taxon>
        <taxon>Pseudomonadota</taxon>
        <taxon>Betaproteobacteria</taxon>
        <taxon>Neisseriales</taxon>
        <taxon>Chitinibacteraceae</taxon>
        <taxon>Jeongeupia</taxon>
    </lineage>
</organism>
<dbReference type="SUPFAM" id="SSF53335">
    <property type="entry name" value="S-adenosyl-L-methionine-dependent methyltransferases"/>
    <property type="match status" value="1"/>
</dbReference>
<keyword evidence="3" id="KW-0949">S-adenosyl-L-methionine</keyword>
<dbReference type="PROSITE" id="PS51682">
    <property type="entry name" value="SAM_OMT_I"/>
    <property type="match status" value="1"/>
</dbReference>
<evidence type="ECO:0000256" key="3">
    <source>
        <dbReference type="ARBA" id="ARBA00022691"/>
    </source>
</evidence>
<proteinExistence type="predicted"/>
<dbReference type="EMBL" id="BMYO01000009">
    <property type="protein sequence ID" value="GHD67623.1"/>
    <property type="molecule type" value="Genomic_DNA"/>
</dbReference>
<dbReference type="PANTHER" id="PTHR10509">
    <property type="entry name" value="O-METHYLTRANSFERASE-RELATED"/>
    <property type="match status" value="1"/>
</dbReference>
<evidence type="ECO:0000313" key="5">
    <source>
        <dbReference type="Proteomes" id="UP000604737"/>
    </source>
</evidence>
<keyword evidence="2" id="KW-0808">Transferase</keyword>
<keyword evidence="1" id="KW-0489">Methyltransferase</keyword>
<dbReference type="PANTHER" id="PTHR10509:SF14">
    <property type="entry name" value="CAFFEOYL-COA O-METHYLTRANSFERASE 3-RELATED"/>
    <property type="match status" value="1"/>
</dbReference>
<dbReference type="InterPro" id="IPR050362">
    <property type="entry name" value="Cation-dep_OMT"/>
</dbReference>
<dbReference type="InterPro" id="IPR002935">
    <property type="entry name" value="SAM_O-MeTrfase"/>
</dbReference>
<reference evidence="5" key="1">
    <citation type="journal article" date="2019" name="Int. J. Syst. Evol. Microbiol.">
        <title>The Global Catalogue of Microorganisms (GCM) 10K type strain sequencing project: providing services to taxonomists for standard genome sequencing and annotation.</title>
        <authorList>
            <consortium name="The Broad Institute Genomics Platform"/>
            <consortium name="The Broad Institute Genome Sequencing Center for Infectious Disease"/>
            <person name="Wu L."/>
            <person name="Ma J."/>
        </authorList>
    </citation>
    <scope>NUCLEOTIDE SEQUENCE [LARGE SCALE GENOMIC DNA]</scope>
    <source>
        <strain evidence="5">KCTC 23701</strain>
    </source>
</reference>
<protein>
    <submittedName>
        <fullName evidence="4">O-methyltransferase</fullName>
    </submittedName>
</protein>
<evidence type="ECO:0000256" key="2">
    <source>
        <dbReference type="ARBA" id="ARBA00022679"/>
    </source>
</evidence>
<evidence type="ECO:0000256" key="1">
    <source>
        <dbReference type="ARBA" id="ARBA00022603"/>
    </source>
</evidence>